<dbReference type="Gene3D" id="3.40.50.300">
    <property type="entry name" value="P-loop containing nucleotide triphosphate hydrolases"/>
    <property type="match status" value="2"/>
</dbReference>
<dbReference type="PANTHER" id="PTHR11070">
    <property type="entry name" value="UVRD / RECB / PCRA DNA HELICASE FAMILY MEMBER"/>
    <property type="match status" value="1"/>
</dbReference>
<protein>
    <recommendedName>
        <fullName evidence="7">DNA 3'-5' helicase</fullName>
        <ecNumber evidence="7">5.6.2.4</ecNumber>
    </recommendedName>
</protein>
<evidence type="ECO:0000256" key="6">
    <source>
        <dbReference type="ARBA" id="ARBA00034617"/>
    </source>
</evidence>
<evidence type="ECO:0000256" key="1">
    <source>
        <dbReference type="ARBA" id="ARBA00022741"/>
    </source>
</evidence>
<keyword evidence="1 9" id="KW-0547">Nucleotide-binding</keyword>
<dbReference type="EMBL" id="JBHRZF010000092">
    <property type="protein sequence ID" value="MFC3860728.1"/>
    <property type="molecule type" value="Genomic_DNA"/>
</dbReference>
<dbReference type="Proteomes" id="UP001595748">
    <property type="component" value="Unassembled WGS sequence"/>
</dbReference>
<feature type="binding site" evidence="9">
    <location>
        <begin position="246"/>
        <end position="253"/>
    </location>
    <ligand>
        <name>ATP</name>
        <dbReference type="ChEBI" id="CHEBI:30616"/>
    </ligand>
</feature>
<keyword evidence="4 9" id="KW-0067">ATP-binding</keyword>
<evidence type="ECO:0000256" key="4">
    <source>
        <dbReference type="ARBA" id="ARBA00022840"/>
    </source>
</evidence>
<evidence type="ECO:0000313" key="11">
    <source>
        <dbReference type="EMBL" id="MFC3860728.1"/>
    </source>
</evidence>
<sequence>MSRLVLAQTFVKRLSQLPNQDQKMVRDAVMQLHLDTAAGGTPRPGLRWHGLDAPKLYSVSPNMDYRVIVYHDSGDYAVLYVDHHDEAYHWAARRRLEVHPYTGAMQVVEVQERTEVVTHVQEVTEERPFGGIDPGYLLQLGVPERYVQTVRHATTRNAHELLELLPEEVAERLLALLSGELVVPPDERGDDPFTHPDAQRLFTVLSGEEELEAALSGAWPEWTVFLHPSQRRLIERNFNGPSRVTGGAGTGKTVVALHRAARLAREGQRVLLTSYSRTLVSRLEQLLELLKLEGARQNITVMTVHALARQVGTELGLPERQPEDGNDQLRARLANCAGQQGGTLSADFLLAEWRGVIEAQGLLSWEEYREARRAGRGTPLGARGRREVWQVTQCLCAGLAADGKFTWRSMCDAVTERLHGQPARFDAVIADEGQDLGPAELRFLLALLGGETGRLMLTLDEGQRIYQRAFPMKPLGLNFQGRSARLKVGYRTSQQIRELADRLLPGTIRDADEGVETRLTLSRFQGPAPTLLALKDSEAELLALGAWITQRLQEGVKPAELAVFTRHDPARTASRLTELTGHATSVLGTNDEGSDPATVSVSTMHRAKGMEYRAVAVSGLTAAALPSAQRLAELSDPADLEDFVAQERHLLYVAATRARDWLLLSYSGEPSRFLSGLPVTLADPAGTGGE</sequence>
<comment type="catalytic activity">
    <reaction evidence="8">
        <text>ATP + H2O = ADP + phosphate + H(+)</text>
        <dbReference type="Rhea" id="RHEA:13065"/>
        <dbReference type="ChEBI" id="CHEBI:15377"/>
        <dbReference type="ChEBI" id="CHEBI:15378"/>
        <dbReference type="ChEBI" id="CHEBI:30616"/>
        <dbReference type="ChEBI" id="CHEBI:43474"/>
        <dbReference type="ChEBI" id="CHEBI:456216"/>
        <dbReference type="EC" id="5.6.2.4"/>
    </reaction>
</comment>
<dbReference type="PANTHER" id="PTHR11070:SF2">
    <property type="entry name" value="ATP-DEPENDENT DNA HELICASE SRS2"/>
    <property type="match status" value="1"/>
</dbReference>
<dbReference type="PROSITE" id="PS51198">
    <property type="entry name" value="UVRD_HELICASE_ATP_BIND"/>
    <property type="match status" value="1"/>
</dbReference>
<dbReference type="InterPro" id="IPR000212">
    <property type="entry name" value="DNA_helicase_UvrD/REP"/>
</dbReference>
<keyword evidence="11" id="KW-0540">Nuclease</keyword>
<dbReference type="EC" id="5.6.2.4" evidence="7"/>
<dbReference type="InterPro" id="IPR014017">
    <property type="entry name" value="DNA_helicase_UvrD-like_C"/>
</dbReference>
<comment type="catalytic activity">
    <reaction evidence="6">
        <text>Couples ATP hydrolysis with the unwinding of duplex DNA by translocating in the 3'-5' direction.</text>
        <dbReference type="EC" id="5.6.2.4"/>
    </reaction>
</comment>
<dbReference type="SUPFAM" id="SSF52540">
    <property type="entry name" value="P-loop containing nucleoside triphosphate hydrolases"/>
    <property type="match status" value="1"/>
</dbReference>
<keyword evidence="3 9" id="KW-0347">Helicase</keyword>
<dbReference type="GO" id="GO:0004527">
    <property type="term" value="F:exonuclease activity"/>
    <property type="evidence" value="ECO:0007669"/>
    <property type="project" value="UniProtKB-KW"/>
</dbReference>
<organism evidence="11 12">
    <name type="scientific">Deinococcus antarcticus</name>
    <dbReference type="NCBI Taxonomy" id="1298767"/>
    <lineage>
        <taxon>Bacteria</taxon>
        <taxon>Thermotogati</taxon>
        <taxon>Deinococcota</taxon>
        <taxon>Deinococci</taxon>
        <taxon>Deinococcales</taxon>
        <taxon>Deinococcaceae</taxon>
        <taxon>Deinococcus</taxon>
    </lineage>
</organism>
<evidence type="ECO:0000256" key="8">
    <source>
        <dbReference type="ARBA" id="ARBA00048988"/>
    </source>
</evidence>
<feature type="domain" description="UvrD-like helicase ATP-binding" evidence="10">
    <location>
        <begin position="225"/>
        <end position="499"/>
    </location>
</feature>
<evidence type="ECO:0000256" key="5">
    <source>
        <dbReference type="ARBA" id="ARBA00023235"/>
    </source>
</evidence>
<evidence type="ECO:0000256" key="7">
    <source>
        <dbReference type="ARBA" id="ARBA00034808"/>
    </source>
</evidence>
<evidence type="ECO:0000256" key="3">
    <source>
        <dbReference type="ARBA" id="ARBA00022806"/>
    </source>
</evidence>
<evidence type="ECO:0000256" key="9">
    <source>
        <dbReference type="PROSITE-ProRule" id="PRU00560"/>
    </source>
</evidence>
<evidence type="ECO:0000256" key="2">
    <source>
        <dbReference type="ARBA" id="ARBA00022801"/>
    </source>
</evidence>
<dbReference type="Pfam" id="PF13245">
    <property type="entry name" value="AAA_19"/>
    <property type="match status" value="1"/>
</dbReference>
<evidence type="ECO:0000259" key="10">
    <source>
        <dbReference type="PROSITE" id="PS51198"/>
    </source>
</evidence>
<dbReference type="Pfam" id="PF13361">
    <property type="entry name" value="UvrD_C"/>
    <property type="match status" value="1"/>
</dbReference>
<dbReference type="RefSeq" id="WP_380076945.1">
    <property type="nucleotide sequence ID" value="NZ_JBHRZF010000092.1"/>
</dbReference>
<reference evidence="12" key="1">
    <citation type="journal article" date="2019" name="Int. J. Syst. Evol. Microbiol.">
        <title>The Global Catalogue of Microorganisms (GCM) 10K type strain sequencing project: providing services to taxonomists for standard genome sequencing and annotation.</title>
        <authorList>
            <consortium name="The Broad Institute Genomics Platform"/>
            <consortium name="The Broad Institute Genome Sequencing Center for Infectious Disease"/>
            <person name="Wu L."/>
            <person name="Ma J."/>
        </authorList>
    </citation>
    <scope>NUCLEOTIDE SEQUENCE [LARGE SCALE GENOMIC DNA]</scope>
    <source>
        <strain evidence="12">CCTCC AB 2013263</strain>
    </source>
</reference>
<evidence type="ECO:0000313" key="12">
    <source>
        <dbReference type="Proteomes" id="UP001595748"/>
    </source>
</evidence>
<keyword evidence="2 9" id="KW-0378">Hydrolase</keyword>
<keyword evidence="11" id="KW-0269">Exonuclease</keyword>
<keyword evidence="12" id="KW-1185">Reference proteome</keyword>
<keyword evidence="5" id="KW-0413">Isomerase</keyword>
<proteinExistence type="predicted"/>
<dbReference type="InterPro" id="IPR014016">
    <property type="entry name" value="UvrD-like_ATP-bd"/>
</dbReference>
<name>A0ABV8A4X6_9DEIO</name>
<dbReference type="InterPro" id="IPR027417">
    <property type="entry name" value="P-loop_NTPase"/>
</dbReference>
<gene>
    <name evidence="11" type="ORF">ACFOPQ_08125</name>
</gene>
<accession>A0ABV8A4X6</accession>
<comment type="caution">
    <text evidence="11">The sequence shown here is derived from an EMBL/GenBank/DDBJ whole genome shotgun (WGS) entry which is preliminary data.</text>
</comment>